<dbReference type="OrthoDB" id="2376984at2759"/>
<sequence length="986" mass="114427">MIILSSANATLILTTLISSGIFSGNLEPEVLAKELLAVVTNPEQLEKLEKVTKLGKKHIETFIENAAECFEDIERNIPKTRLLSSIFVVDGIRARCFGVERLVPTTLVCHNEDLSGINFAVMFIIGSAFIIVMMFTRKRHNLWVGCCFGYPGPVIPLNMLDSYENRKGFAISFGLVATLCLNVLLSNYDRIYGIEFGFMIMNWPAWTQIFVKILSAFFISIVAYPFFVCQNMKNRLVGSILGIILTFIWICLEGYRAFQFMTTCFKIWAFVGYGEVVGTLLSLVDYPTYISLLLLFVKFVWTFIKTLKQRKHRRALGESVHWMFANDEDWKSEYMYLHVKNLLKKVPKQNHSIPEHLEKKKAQIDEEKGFRNQIVKAQERFRNSLYQYKPEFKYSTRMMSSVLVTYIGMYQVTIFFAMYGYVVFLLFDLLFDLDFIQKGAREIGLEISIIEKYISAIGLSWWLGLITALVFSILVMSNSISWYRKHMLMLRKGDYSFLPRPLRKKKFNSASFMVASMKFAGFQVAYACWGFLVLAFLLFFAYWILITQIIFAIRDGRLTMLLQLMLSIWPTIVIAIGVFLIQYVMATKLFLFDKMTLQVDNRRVYHIISYSMFYFNIFLGLVSCLLRIIFGMLFGIIFLQRLQKSTLPRAAELIDPGYSAYLGYILLEHQHANPVIQCFTRLLMESVRKEINNEQSSDPQNYFGTTKRGLMPAGFLDTTDMSDIKREIRRKKRILIRWHLYITLSLNPTLLKFRFRNAVKRRKFNLDFFNRLNPSLYWPEEEAKKEDEKEAGDQSVVVVEDENQMSGNFYVGDQKVDVRYRRTGTVLEVIYSLKDAQQQKKRSFHHAVPEDLDHTSEKVLQYYGDNTNDVDYSGDNTEENGNNIELVNYRRLSSRLHREEIKESKVDDLGDNGSENDGDNIVVSETKILIDDDVIETFDVGDKKQEQIINNENSIKTEEWKNPSQKIEDAKNVKHGITNETFSAKE</sequence>
<dbReference type="RefSeq" id="XP_066921605.1">
    <property type="nucleotide sequence ID" value="XM_067065504.1"/>
</dbReference>
<proteinExistence type="predicted"/>
<accession>A0A7M5X0W4</accession>
<keyword evidence="2" id="KW-0813">Transport</keyword>
<keyword evidence="10" id="KW-1185">Reference proteome</keyword>
<keyword evidence="3" id="KW-1003">Cell membrane</keyword>
<evidence type="ECO:0000256" key="5">
    <source>
        <dbReference type="ARBA" id="ARBA00022989"/>
    </source>
</evidence>
<evidence type="ECO:0000256" key="6">
    <source>
        <dbReference type="ARBA" id="ARBA00023136"/>
    </source>
</evidence>
<dbReference type="GO" id="GO:0071939">
    <property type="term" value="P:vitamin A import into cell"/>
    <property type="evidence" value="ECO:0007669"/>
    <property type="project" value="TreeGrafter"/>
</dbReference>
<dbReference type="Proteomes" id="UP000594262">
    <property type="component" value="Unplaced"/>
</dbReference>
<evidence type="ECO:0000256" key="1">
    <source>
        <dbReference type="ARBA" id="ARBA00004651"/>
    </source>
</evidence>
<evidence type="ECO:0000256" key="3">
    <source>
        <dbReference type="ARBA" id="ARBA00022475"/>
    </source>
</evidence>
<feature type="transmembrane region" description="Helical" evidence="8">
    <location>
        <begin position="116"/>
        <end position="135"/>
    </location>
</feature>
<keyword evidence="5 8" id="KW-1133">Transmembrane helix</keyword>
<feature type="transmembrane region" description="Helical" evidence="8">
    <location>
        <begin position="532"/>
        <end position="552"/>
    </location>
</feature>
<dbReference type="EnsemblMetazoa" id="CLYHEMT016024.2">
    <property type="protein sequence ID" value="CLYHEMP016024.2"/>
    <property type="gene ID" value="CLYHEMG016024"/>
</dbReference>
<evidence type="ECO:0000256" key="7">
    <source>
        <dbReference type="ARBA" id="ARBA00023170"/>
    </source>
</evidence>
<dbReference type="PANTHER" id="PTHR21444">
    <property type="entry name" value="COILED-COIL DOMAIN-CONTAINING PROTEIN 180"/>
    <property type="match status" value="1"/>
</dbReference>
<dbReference type="RefSeq" id="XP_066921606.1">
    <property type="nucleotide sequence ID" value="XM_067065505.1"/>
</dbReference>
<feature type="transmembrane region" description="Helical" evidence="8">
    <location>
        <begin position="564"/>
        <end position="585"/>
    </location>
</feature>
<feature type="transmembrane region" description="Helical" evidence="8">
    <location>
        <begin position="168"/>
        <end position="185"/>
    </location>
</feature>
<dbReference type="GO" id="GO:0034632">
    <property type="term" value="F:retinol transmembrane transporter activity"/>
    <property type="evidence" value="ECO:0007669"/>
    <property type="project" value="InterPro"/>
</dbReference>
<evidence type="ECO:0000313" key="9">
    <source>
        <dbReference type="EnsemblMetazoa" id="CLYHEMP016024.2"/>
    </source>
</evidence>
<comment type="subcellular location">
    <subcellularLocation>
        <location evidence="1">Cell membrane</location>
        <topology evidence="1">Multi-pass membrane protein</topology>
    </subcellularLocation>
</comment>
<dbReference type="GO" id="GO:0038023">
    <property type="term" value="F:signaling receptor activity"/>
    <property type="evidence" value="ECO:0007669"/>
    <property type="project" value="InterPro"/>
</dbReference>
<protein>
    <submittedName>
        <fullName evidence="9">Uncharacterized protein</fullName>
    </submittedName>
</protein>
<feature type="transmembrane region" description="Helical" evidence="8">
    <location>
        <begin position="461"/>
        <end position="483"/>
    </location>
</feature>
<feature type="transmembrane region" description="Helical" evidence="8">
    <location>
        <begin position="286"/>
        <end position="304"/>
    </location>
</feature>
<feature type="transmembrane region" description="Helical" evidence="8">
    <location>
        <begin position="236"/>
        <end position="258"/>
    </location>
</feature>
<name>A0A7M5X0W4_9CNID</name>
<dbReference type="EnsemblMetazoa" id="CLYHEMT016024.1">
    <property type="protein sequence ID" value="CLYHEMP016024.1"/>
    <property type="gene ID" value="CLYHEMG016024"/>
</dbReference>
<dbReference type="GeneID" id="136808942"/>
<dbReference type="InterPro" id="IPR026612">
    <property type="entry name" value="STRA6-like"/>
</dbReference>
<evidence type="ECO:0000256" key="2">
    <source>
        <dbReference type="ARBA" id="ARBA00022448"/>
    </source>
</evidence>
<dbReference type="GO" id="GO:0005886">
    <property type="term" value="C:plasma membrane"/>
    <property type="evidence" value="ECO:0007669"/>
    <property type="project" value="UniProtKB-SubCell"/>
</dbReference>
<dbReference type="AlphaFoldDB" id="A0A7M5X0W4"/>
<dbReference type="Pfam" id="PF14752">
    <property type="entry name" value="RBP_receptor"/>
    <property type="match status" value="1"/>
</dbReference>
<evidence type="ECO:0000256" key="8">
    <source>
        <dbReference type="SAM" id="Phobius"/>
    </source>
</evidence>
<reference evidence="9" key="1">
    <citation type="submission" date="2021-01" db="UniProtKB">
        <authorList>
            <consortium name="EnsemblMetazoa"/>
        </authorList>
    </citation>
    <scope>IDENTIFICATION</scope>
</reference>
<keyword evidence="7" id="KW-0675">Receptor</keyword>
<evidence type="ECO:0000313" key="10">
    <source>
        <dbReference type="Proteomes" id="UP000594262"/>
    </source>
</evidence>
<feature type="transmembrane region" description="Helical" evidence="8">
    <location>
        <begin position="403"/>
        <end position="427"/>
    </location>
</feature>
<feature type="transmembrane region" description="Helical" evidence="8">
    <location>
        <begin position="205"/>
        <end position="229"/>
    </location>
</feature>
<keyword evidence="6 8" id="KW-0472">Membrane</keyword>
<keyword evidence="4 8" id="KW-0812">Transmembrane</keyword>
<feature type="transmembrane region" description="Helical" evidence="8">
    <location>
        <begin position="613"/>
        <end position="639"/>
    </location>
</feature>
<organism evidence="9 10">
    <name type="scientific">Clytia hemisphaerica</name>
    <dbReference type="NCBI Taxonomy" id="252671"/>
    <lineage>
        <taxon>Eukaryota</taxon>
        <taxon>Metazoa</taxon>
        <taxon>Cnidaria</taxon>
        <taxon>Hydrozoa</taxon>
        <taxon>Hydroidolina</taxon>
        <taxon>Leptothecata</taxon>
        <taxon>Obeliida</taxon>
        <taxon>Clytiidae</taxon>
        <taxon>Clytia</taxon>
    </lineage>
</organism>
<dbReference type="PANTHER" id="PTHR21444:SF15">
    <property type="entry name" value="RECEPTOR FOR RETINOL UPTAKE STRA6"/>
    <property type="match status" value="1"/>
</dbReference>
<evidence type="ECO:0000256" key="4">
    <source>
        <dbReference type="ARBA" id="ARBA00022692"/>
    </source>
</evidence>